<keyword evidence="3 4" id="KW-0175">Coiled coil</keyword>
<dbReference type="InterPro" id="IPR018791">
    <property type="entry name" value="UV_resistance/autophagy_Atg14"/>
</dbReference>
<dbReference type="GO" id="GO:0000149">
    <property type="term" value="F:SNARE binding"/>
    <property type="evidence" value="ECO:0007669"/>
    <property type="project" value="TreeGrafter"/>
</dbReference>
<feature type="coiled-coil region" evidence="4">
    <location>
        <begin position="85"/>
        <end position="119"/>
    </location>
</feature>
<evidence type="ECO:0000256" key="5">
    <source>
        <dbReference type="SAM" id="MobiDB-lite"/>
    </source>
</evidence>
<evidence type="ECO:0000256" key="4">
    <source>
        <dbReference type="SAM" id="Coils"/>
    </source>
</evidence>
<comment type="caution">
    <text evidence="6">The sequence shown here is derived from an EMBL/GenBank/DDBJ whole genome shotgun (WGS) entry which is preliminary data.</text>
</comment>
<feature type="compositionally biased region" description="Acidic residues" evidence="5">
    <location>
        <begin position="506"/>
        <end position="517"/>
    </location>
</feature>
<gene>
    <name evidence="6" type="ORF">MYCIT1_LOCUS23109</name>
</gene>
<dbReference type="EMBL" id="CAVNYO010000405">
    <property type="protein sequence ID" value="CAK5275403.1"/>
    <property type="molecule type" value="Genomic_DNA"/>
</dbReference>
<evidence type="ECO:0000256" key="2">
    <source>
        <dbReference type="ARBA" id="ARBA00013807"/>
    </source>
</evidence>
<comment type="similarity">
    <text evidence="1">Belongs to the ATG14 family.</text>
</comment>
<dbReference type="PANTHER" id="PTHR15157:SF5">
    <property type="entry name" value="UV RADIATION RESISTANCE-ASSOCIATED GENE PROTEIN"/>
    <property type="match status" value="1"/>
</dbReference>
<feature type="region of interest" description="Disordered" evidence="5">
    <location>
        <begin position="472"/>
        <end position="517"/>
    </location>
</feature>
<name>A0AAD2HI87_9AGAR</name>
<dbReference type="GO" id="GO:0032991">
    <property type="term" value="C:protein-containing complex"/>
    <property type="evidence" value="ECO:0007669"/>
    <property type="project" value="UniProtKB-ARBA"/>
</dbReference>
<evidence type="ECO:0000256" key="1">
    <source>
        <dbReference type="ARBA" id="ARBA00009574"/>
    </source>
</evidence>
<accession>A0AAD2HI87</accession>
<sequence>MMIVTPTLTTHNLLTPNGPIWTQWMECKNCELRQRHFICTKCIHGHTRDLRLKTEHFTLERDEQLAKANKALGMVESGRTRRAGVAQLQSRVEEITAALSRLRKDNDKKRDRLRTLRESLAARRRTLGAASTLVSSLSSSGVPSNVTITAPTLIGPLTALANLSAHISRARAGLVQELVDVFNVVEVGGRPPIGGKSGSQGEWTIGDLILPVPGDIRRYPPQHINAVICHTVQFLGLLSLYLGVKLPFDVQWEGGKLGVGVPWIGPGLGGWGRWTARHPLHLSLEGGGPATPAHLMVERNAADLAMSVSESMSESQLASSTATIKPIKPSADTENTPQFTTALAMLLYNVLFLAHSQGLTVPLAHAGDALSTLWAVCCAPELGRRAHATVTAIAPVSPSTPSLGHIPIPGAFPVAPALPPPPIMFPPPAGNAMSRLPAPSPALFPVDFAHVLQAAATGAGRRGFAVTGGVGRQVTVSGSSSSRGHERERNQERRAKKKERDRVEVEDGWDLVSEDGY</sequence>
<dbReference type="PANTHER" id="PTHR15157">
    <property type="entry name" value="UV RADIATION RESISTANCE-ASSOCIATED GENE PROTEIN"/>
    <property type="match status" value="1"/>
</dbReference>
<dbReference type="GO" id="GO:0000323">
    <property type="term" value="C:lytic vacuole"/>
    <property type="evidence" value="ECO:0007669"/>
    <property type="project" value="TreeGrafter"/>
</dbReference>
<evidence type="ECO:0000256" key="3">
    <source>
        <dbReference type="ARBA" id="ARBA00023054"/>
    </source>
</evidence>
<evidence type="ECO:0000313" key="6">
    <source>
        <dbReference type="EMBL" id="CAK5275403.1"/>
    </source>
</evidence>
<dbReference type="Pfam" id="PF10186">
    <property type="entry name" value="ATG14"/>
    <property type="match status" value="1"/>
</dbReference>
<evidence type="ECO:0000313" key="7">
    <source>
        <dbReference type="Proteomes" id="UP001295794"/>
    </source>
</evidence>
<feature type="compositionally biased region" description="Basic and acidic residues" evidence="5">
    <location>
        <begin position="483"/>
        <end position="505"/>
    </location>
</feature>
<proteinExistence type="inferred from homology"/>
<dbReference type="GO" id="GO:0005768">
    <property type="term" value="C:endosome"/>
    <property type="evidence" value="ECO:0007669"/>
    <property type="project" value="TreeGrafter"/>
</dbReference>
<protein>
    <recommendedName>
        <fullName evidence="2">Autophagy-related protein 14</fullName>
    </recommendedName>
</protein>
<dbReference type="AlphaFoldDB" id="A0AAD2HI87"/>
<feature type="compositionally biased region" description="Low complexity" evidence="5">
    <location>
        <begin position="472"/>
        <end position="482"/>
    </location>
</feature>
<organism evidence="6 7">
    <name type="scientific">Mycena citricolor</name>
    <dbReference type="NCBI Taxonomy" id="2018698"/>
    <lineage>
        <taxon>Eukaryota</taxon>
        <taxon>Fungi</taxon>
        <taxon>Dikarya</taxon>
        <taxon>Basidiomycota</taxon>
        <taxon>Agaricomycotina</taxon>
        <taxon>Agaricomycetes</taxon>
        <taxon>Agaricomycetidae</taxon>
        <taxon>Agaricales</taxon>
        <taxon>Marasmiineae</taxon>
        <taxon>Mycenaceae</taxon>
        <taxon>Mycena</taxon>
    </lineage>
</organism>
<keyword evidence="7" id="KW-1185">Reference proteome</keyword>
<dbReference type="GO" id="GO:0035493">
    <property type="term" value="P:SNARE complex assembly"/>
    <property type="evidence" value="ECO:0007669"/>
    <property type="project" value="TreeGrafter"/>
</dbReference>
<dbReference type="Proteomes" id="UP001295794">
    <property type="component" value="Unassembled WGS sequence"/>
</dbReference>
<reference evidence="6" key="1">
    <citation type="submission" date="2023-11" db="EMBL/GenBank/DDBJ databases">
        <authorList>
            <person name="De Vega J J."/>
            <person name="De Vega J J."/>
        </authorList>
    </citation>
    <scope>NUCLEOTIDE SEQUENCE</scope>
</reference>